<dbReference type="Proteomes" id="UP000516957">
    <property type="component" value="Unassembled WGS sequence"/>
</dbReference>
<sequence>MATILVVDDDEDIRELVELALTTEGHDVATSPDGARALDHLEQQPVDLAIVDVSMPVLGGIGFTASLRSMERRSHGRRPRTTVVLLSALTAPEDIDAGLAAGADGYLPKPFRVADLTRVVQLHLDRRGPSVDPLQAEDCCEAQGSR</sequence>
<dbReference type="GO" id="GO:0006355">
    <property type="term" value="P:regulation of DNA-templated transcription"/>
    <property type="evidence" value="ECO:0007669"/>
    <property type="project" value="TreeGrafter"/>
</dbReference>
<evidence type="ECO:0000256" key="4">
    <source>
        <dbReference type="ARBA" id="ARBA00023125"/>
    </source>
</evidence>
<protein>
    <submittedName>
        <fullName evidence="8">CheY-like chemotaxis protein</fullName>
    </submittedName>
</protein>
<keyword evidence="9" id="KW-1185">Reference proteome</keyword>
<evidence type="ECO:0000256" key="2">
    <source>
        <dbReference type="ARBA" id="ARBA00023012"/>
    </source>
</evidence>
<evidence type="ECO:0000256" key="1">
    <source>
        <dbReference type="ARBA" id="ARBA00022553"/>
    </source>
</evidence>
<dbReference type="Gene3D" id="3.40.50.2300">
    <property type="match status" value="1"/>
</dbReference>
<proteinExistence type="predicted"/>
<evidence type="ECO:0000259" key="7">
    <source>
        <dbReference type="PROSITE" id="PS50110"/>
    </source>
</evidence>
<dbReference type="Pfam" id="PF00072">
    <property type="entry name" value="Response_reg"/>
    <property type="match status" value="1"/>
</dbReference>
<keyword evidence="1 6" id="KW-0597">Phosphoprotein</keyword>
<accession>A0A7Y9F455</accession>
<dbReference type="CDD" id="cd17574">
    <property type="entry name" value="REC_OmpR"/>
    <property type="match status" value="1"/>
</dbReference>
<keyword evidence="2" id="KW-0902">Two-component regulatory system</keyword>
<dbReference type="GO" id="GO:0005829">
    <property type="term" value="C:cytosol"/>
    <property type="evidence" value="ECO:0007669"/>
    <property type="project" value="TreeGrafter"/>
</dbReference>
<dbReference type="SUPFAM" id="SSF52172">
    <property type="entry name" value="CheY-like"/>
    <property type="match status" value="1"/>
</dbReference>
<keyword evidence="5" id="KW-0804">Transcription</keyword>
<gene>
    <name evidence="8" type="ORF">BKA08_003462</name>
</gene>
<dbReference type="InterPro" id="IPR011006">
    <property type="entry name" value="CheY-like_superfamily"/>
</dbReference>
<evidence type="ECO:0000256" key="5">
    <source>
        <dbReference type="ARBA" id="ARBA00023163"/>
    </source>
</evidence>
<dbReference type="GO" id="GO:0032993">
    <property type="term" value="C:protein-DNA complex"/>
    <property type="evidence" value="ECO:0007669"/>
    <property type="project" value="TreeGrafter"/>
</dbReference>
<dbReference type="GO" id="GO:0000156">
    <property type="term" value="F:phosphorelay response regulator activity"/>
    <property type="evidence" value="ECO:0007669"/>
    <property type="project" value="TreeGrafter"/>
</dbReference>
<keyword evidence="3" id="KW-0805">Transcription regulation</keyword>
<evidence type="ECO:0000313" key="9">
    <source>
        <dbReference type="Proteomes" id="UP000516957"/>
    </source>
</evidence>
<dbReference type="PROSITE" id="PS50110">
    <property type="entry name" value="RESPONSE_REGULATORY"/>
    <property type="match status" value="1"/>
</dbReference>
<dbReference type="AlphaFoldDB" id="A0A7Y9F455"/>
<feature type="modified residue" description="4-aspartylphosphate" evidence="6">
    <location>
        <position position="52"/>
    </location>
</feature>
<evidence type="ECO:0000313" key="8">
    <source>
        <dbReference type="EMBL" id="NYD59224.1"/>
    </source>
</evidence>
<reference evidence="8 9" key="1">
    <citation type="submission" date="2020-07" db="EMBL/GenBank/DDBJ databases">
        <title>Sequencing the genomes of 1000 actinobacteria strains.</title>
        <authorList>
            <person name="Klenk H.-P."/>
        </authorList>
    </citation>
    <scope>NUCLEOTIDE SEQUENCE [LARGE SCALE GENOMIC DNA]</scope>
    <source>
        <strain evidence="8 9">DSM 18965</strain>
    </source>
</reference>
<evidence type="ECO:0000256" key="3">
    <source>
        <dbReference type="ARBA" id="ARBA00023015"/>
    </source>
</evidence>
<name>A0A7Y9F455_9ACTN</name>
<feature type="domain" description="Response regulatory" evidence="7">
    <location>
        <begin position="3"/>
        <end position="124"/>
    </location>
</feature>
<dbReference type="PANTHER" id="PTHR48111">
    <property type="entry name" value="REGULATOR OF RPOS"/>
    <property type="match status" value="1"/>
</dbReference>
<evidence type="ECO:0000256" key="6">
    <source>
        <dbReference type="PROSITE-ProRule" id="PRU00169"/>
    </source>
</evidence>
<dbReference type="InterPro" id="IPR039420">
    <property type="entry name" value="WalR-like"/>
</dbReference>
<dbReference type="RefSeq" id="WP_179616705.1">
    <property type="nucleotide sequence ID" value="NZ_CP059163.1"/>
</dbReference>
<dbReference type="PANTHER" id="PTHR48111:SF1">
    <property type="entry name" value="TWO-COMPONENT RESPONSE REGULATOR ORR33"/>
    <property type="match status" value="1"/>
</dbReference>
<dbReference type="EMBL" id="JACCBE010000001">
    <property type="protein sequence ID" value="NYD59224.1"/>
    <property type="molecule type" value="Genomic_DNA"/>
</dbReference>
<comment type="caution">
    <text evidence="8">The sequence shown here is derived from an EMBL/GenBank/DDBJ whole genome shotgun (WGS) entry which is preliminary data.</text>
</comment>
<dbReference type="InterPro" id="IPR001789">
    <property type="entry name" value="Sig_transdc_resp-reg_receiver"/>
</dbReference>
<keyword evidence="4" id="KW-0238">DNA-binding</keyword>
<organism evidence="8 9">
    <name type="scientific">Nocardioides marinisabuli</name>
    <dbReference type="NCBI Taxonomy" id="419476"/>
    <lineage>
        <taxon>Bacteria</taxon>
        <taxon>Bacillati</taxon>
        <taxon>Actinomycetota</taxon>
        <taxon>Actinomycetes</taxon>
        <taxon>Propionibacteriales</taxon>
        <taxon>Nocardioidaceae</taxon>
        <taxon>Nocardioides</taxon>
    </lineage>
</organism>
<dbReference type="GO" id="GO:0000976">
    <property type="term" value="F:transcription cis-regulatory region binding"/>
    <property type="evidence" value="ECO:0007669"/>
    <property type="project" value="TreeGrafter"/>
</dbReference>
<dbReference type="SMART" id="SM00448">
    <property type="entry name" value="REC"/>
    <property type="match status" value="1"/>
</dbReference>